<dbReference type="Pfam" id="PF19516">
    <property type="entry name" value="DUF6049"/>
    <property type="match status" value="1"/>
</dbReference>
<feature type="region of interest" description="Disordered" evidence="1">
    <location>
        <begin position="302"/>
        <end position="341"/>
    </location>
</feature>
<gene>
    <name evidence="3" type="ORF">RN50_01615</name>
</gene>
<feature type="compositionally biased region" description="Low complexity" evidence="1">
    <location>
        <begin position="307"/>
        <end position="327"/>
    </location>
</feature>
<reference evidence="3 4" key="1">
    <citation type="submission" date="2015-02" db="EMBL/GenBank/DDBJ databases">
        <title>Draft genome sequences of ten Microbacterium spp. with emphasis on heavy metal contaminated environments.</title>
        <authorList>
            <person name="Corretto E."/>
        </authorList>
    </citation>
    <scope>NUCLEOTIDE SEQUENCE [LARGE SCALE GENOMIC DNA]</scope>
    <source>
        <strain evidence="3 4">DSM 12966</strain>
    </source>
</reference>
<feature type="compositionally biased region" description="Basic and acidic residues" evidence="1">
    <location>
        <begin position="725"/>
        <end position="736"/>
    </location>
</feature>
<keyword evidence="2" id="KW-0812">Transmembrane</keyword>
<name>A0A0F0KLG0_9MICO</name>
<keyword evidence="2" id="KW-0472">Membrane</keyword>
<feature type="region of interest" description="Disordered" evidence="1">
    <location>
        <begin position="691"/>
        <end position="736"/>
    </location>
</feature>
<evidence type="ECO:0000256" key="1">
    <source>
        <dbReference type="SAM" id="MobiDB-lite"/>
    </source>
</evidence>
<dbReference type="RefSeq" id="WP_052677704.1">
    <property type="nucleotide sequence ID" value="NZ_CP031425.1"/>
</dbReference>
<dbReference type="Proteomes" id="UP000033572">
    <property type="component" value="Unassembled WGS sequence"/>
</dbReference>
<dbReference type="KEGG" id="mfol:DXT68_16770"/>
<keyword evidence="2" id="KW-1133">Transmembrane helix</keyword>
<dbReference type="PATRIC" id="fig|104336.4.peg.1658"/>
<keyword evidence="4" id="KW-1185">Reference proteome</keyword>
<dbReference type="AlphaFoldDB" id="A0A0F0KLG0"/>
<feature type="transmembrane region" description="Helical" evidence="2">
    <location>
        <begin position="665"/>
        <end position="683"/>
    </location>
</feature>
<evidence type="ECO:0000256" key="2">
    <source>
        <dbReference type="SAM" id="Phobius"/>
    </source>
</evidence>
<comment type="caution">
    <text evidence="3">The sequence shown here is derived from an EMBL/GenBank/DDBJ whole genome shotgun (WGS) entry which is preliminary data.</text>
</comment>
<accession>A0A0F0KLG0</accession>
<organism evidence="3 4">
    <name type="scientific">Microbacterium foliorum</name>
    <dbReference type="NCBI Taxonomy" id="104336"/>
    <lineage>
        <taxon>Bacteria</taxon>
        <taxon>Bacillati</taxon>
        <taxon>Actinomycetota</taxon>
        <taxon>Actinomycetes</taxon>
        <taxon>Micrococcales</taxon>
        <taxon>Microbacteriaceae</taxon>
        <taxon>Microbacterium</taxon>
    </lineage>
</organism>
<dbReference type="InterPro" id="IPR046112">
    <property type="entry name" value="DUF6049"/>
</dbReference>
<evidence type="ECO:0008006" key="5">
    <source>
        <dbReference type="Google" id="ProtNLM"/>
    </source>
</evidence>
<evidence type="ECO:0000313" key="3">
    <source>
        <dbReference type="EMBL" id="KJL21717.1"/>
    </source>
</evidence>
<proteinExistence type="predicted"/>
<dbReference type="GeneID" id="94446049"/>
<dbReference type="EMBL" id="JYIU01000040">
    <property type="protein sequence ID" value="KJL21717.1"/>
    <property type="molecule type" value="Genomic_DNA"/>
</dbReference>
<sequence>MTATTPENGHRTRLQRVASGSVIPAIVLGLCATGTGSAVAATDADADDAPAIELILSAGVRGAIAPGSGTTASLTVQNDESSSLSAGRVTVEINRTALSSPAAVTSWLDDDEVTGDFDELGTDATGAVDAESAATTTIAVPPEALADLAPGVYPLRATLSGAQTQGQSDSDAVTSTSVLVVTATPNPPIAVIVPITATPARGALLTSEELTVLTAPDGALTAAIDGVRGTGAILAIDPAITAAVNVLGSTAPQSAREWLRQLDELPNDRFALQFGDADATTQAQAGLPSLLQPTSLLPFVNPSDFVTPAGATPSDAPTPSPSSSGTPSPSPGSPSIPSDADLRAVDGATAGVLWPRSDVTAADLDAFAGYVGDGGVTILSSASLGGAAGARATAGTSDILVSDTAASDALSDAASENDAASRQRLLSEATAQVYLSALPNPATPLLVGLDRDDTRSADALREAIAAVDSPGFGLTEVLATPSVPVSLVAEPDTSRGAALQRMLADEVVLDDFASILDDRQLLLSPKRIQILRATAVGLTAKKFDEATAAVHIATTATLDAVDIPPSSTIQLLTANADLPFSVRNDLPWPVNVMLSVRPSDPRLDVQKVTAATIQPNSNGRVKVPVSARVGSGEVTLTLELSSPTGVQISQPERVRVSVRAEWETIGLALFGGLIVLLLSVGVIRTVRRRRRESDAEAGVETDAADPHEADDVPETVGSVENVDDVDGRRAREERDE</sequence>
<evidence type="ECO:0000313" key="4">
    <source>
        <dbReference type="Proteomes" id="UP000033572"/>
    </source>
</evidence>
<protein>
    <recommendedName>
        <fullName evidence="5">2-oxoglutarate dehydrogenase</fullName>
    </recommendedName>
</protein>